<dbReference type="Proteomes" id="UP001500908">
    <property type="component" value="Unassembled WGS sequence"/>
</dbReference>
<feature type="DNA-binding region" description="H-T-H motif" evidence="2">
    <location>
        <begin position="55"/>
        <end position="74"/>
    </location>
</feature>
<organism evidence="5 6">
    <name type="scientific">Salinactinospora qingdaonensis</name>
    <dbReference type="NCBI Taxonomy" id="702744"/>
    <lineage>
        <taxon>Bacteria</taxon>
        <taxon>Bacillati</taxon>
        <taxon>Actinomycetota</taxon>
        <taxon>Actinomycetes</taxon>
        <taxon>Streptosporangiales</taxon>
        <taxon>Nocardiopsidaceae</taxon>
        <taxon>Salinactinospora</taxon>
    </lineage>
</organism>
<sequence>MASPNSTPQNHRPLGTLAPQMAADPGGGRGRNPERRRAILDAADRIIQRDGPEAAMATIAVEAGISKPILYRHFGDKSGLYRALAQRHVDPLMERVRAELHNGTDLWSRTRATVGAYLGMIRANLNLYRFLIDRATAEDPQTRGDLGMMVRRLGEELAQVFVDEGRIPNPVGAQITAHAVVGMVQAAGEWWLDHPEVAAETVINDLTRSVVGAISGAAPQGTA</sequence>
<dbReference type="PANTHER" id="PTHR30055">
    <property type="entry name" value="HTH-TYPE TRANSCRIPTIONAL REGULATOR RUTR"/>
    <property type="match status" value="1"/>
</dbReference>
<feature type="compositionally biased region" description="Polar residues" evidence="3">
    <location>
        <begin position="1"/>
        <end position="10"/>
    </location>
</feature>
<dbReference type="InterPro" id="IPR045823">
    <property type="entry name" value="TetR_C_32"/>
</dbReference>
<dbReference type="InterPro" id="IPR001647">
    <property type="entry name" value="HTH_TetR"/>
</dbReference>
<gene>
    <name evidence="5" type="ORF">GCM10022402_19860</name>
</gene>
<dbReference type="Pfam" id="PF00440">
    <property type="entry name" value="TetR_N"/>
    <property type="match status" value="1"/>
</dbReference>
<dbReference type="EMBL" id="BAABDD010000007">
    <property type="protein sequence ID" value="GAA3740108.1"/>
    <property type="molecule type" value="Genomic_DNA"/>
</dbReference>
<feature type="domain" description="HTH tetR-type" evidence="4">
    <location>
        <begin position="33"/>
        <end position="92"/>
    </location>
</feature>
<dbReference type="Gene3D" id="1.10.357.10">
    <property type="entry name" value="Tetracycline Repressor, domain 2"/>
    <property type="match status" value="1"/>
</dbReference>
<dbReference type="PROSITE" id="PS50977">
    <property type="entry name" value="HTH_TETR_2"/>
    <property type="match status" value="1"/>
</dbReference>
<protein>
    <submittedName>
        <fullName evidence="5">TetR family transcriptional regulator</fullName>
    </submittedName>
</protein>
<keyword evidence="6" id="KW-1185">Reference proteome</keyword>
<name>A0ABP7FHK6_9ACTN</name>
<dbReference type="PANTHER" id="PTHR30055:SF227">
    <property type="entry name" value="TRANSCRIPTIONAL REGULATORY PROTEIN (PROBABLY TETR-FAMILY)-RELATED"/>
    <property type="match status" value="1"/>
</dbReference>
<dbReference type="SUPFAM" id="SSF46689">
    <property type="entry name" value="Homeodomain-like"/>
    <property type="match status" value="1"/>
</dbReference>
<evidence type="ECO:0000259" key="4">
    <source>
        <dbReference type="PROSITE" id="PS50977"/>
    </source>
</evidence>
<evidence type="ECO:0000313" key="5">
    <source>
        <dbReference type="EMBL" id="GAA3740108.1"/>
    </source>
</evidence>
<feature type="region of interest" description="Disordered" evidence="3">
    <location>
        <begin position="1"/>
        <end position="33"/>
    </location>
</feature>
<accession>A0ABP7FHK6</accession>
<evidence type="ECO:0000256" key="3">
    <source>
        <dbReference type="SAM" id="MobiDB-lite"/>
    </source>
</evidence>
<comment type="caution">
    <text evidence="5">The sequence shown here is derived from an EMBL/GenBank/DDBJ whole genome shotgun (WGS) entry which is preliminary data.</text>
</comment>
<reference evidence="6" key="1">
    <citation type="journal article" date="2019" name="Int. J. Syst. Evol. Microbiol.">
        <title>The Global Catalogue of Microorganisms (GCM) 10K type strain sequencing project: providing services to taxonomists for standard genome sequencing and annotation.</title>
        <authorList>
            <consortium name="The Broad Institute Genomics Platform"/>
            <consortium name="The Broad Institute Genome Sequencing Center for Infectious Disease"/>
            <person name="Wu L."/>
            <person name="Ma J."/>
        </authorList>
    </citation>
    <scope>NUCLEOTIDE SEQUENCE [LARGE SCALE GENOMIC DNA]</scope>
    <source>
        <strain evidence="6">JCM 17137</strain>
    </source>
</reference>
<dbReference type="SUPFAM" id="SSF48498">
    <property type="entry name" value="Tetracyclin repressor-like, C-terminal domain"/>
    <property type="match status" value="1"/>
</dbReference>
<dbReference type="InterPro" id="IPR036271">
    <property type="entry name" value="Tet_transcr_reg_TetR-rel_C_sf"/>
</dbReference>
<evidence type="ECO:0000256" key="1">
    <source>
        <dbReference type="ARBA" id="ARBA00023125"/>
    </source>
</evidence>
<dbReference type="PRINTS" id="PR00455">
    <property type="entry name" value="HTHTETR"/>
</dbReference>
<evidence type="ECO:0000313" key="6">
    <source>
        <dbReference type="Proteomes" id="UP001500908"/>
    </source>
</evidence>
<dbReference type="Pfam" id="PF19344">
    <property type="entry name" value="TetR_C_32"/>
    <property type="match status" value="1"/>
</dbReference>
<evidence type="ECO:0000256" key="2">
    <source>
        <dbReference type="PROSITE-ProRule" id="PRU00335"/>
    </source>
</evidence>
<dbReference type="InterPro" id="IPR050109">
    <property type="entry name" value="HTH-type_TetR-like_transc_reg"/>
</dbReference>
<proteinExistence type="predicted"/>
<keyword evidence="1 2" id="KW-0238">DNA-binding</keyword>
<dbReference type="InterPro" id="IPR009057">
    <property type="entry name" value="Homeodomain-like_sf"/>
</dbReference>